<protein>
    <recommendedName>
        <fullName evidence="7">mannonate dehydratase</fullName>
        <ecNumber evidence="7">4.2.1.8</ecNumber>
    </recommendedName>
</protein>
<evidence type="ECO:0000256" key="7">
    <source>
        <dbReference type="ARBA" id="ARBA00012927"/>
    </source>
</evidence>
<dbReference type="Proteomes" id="UP000013909">
    <property type="component" value="Unassembled WGS sequence"/>
</dbReference>
<dbReference type="EMBL" id="AQHR01000041">
    <property type="protein sequence ID" value="EON78167.1"/>
    <property type="molecule type" value="Genomic_DNA"/>
</dbReference>
<organism evidence="11 12">
    <name type="scientific">Lunatimonas lonarensis</name>
    <dbReference type="NCBI Taxonomy" id="1232681"/>
    <lineage>
        <taxon>Bacteria</taxon>
        <taxon>Pseudomonadati</taxon>
        <taxon>Bacteroidota</taxon>
        <taxon>Cytophagia</taxon>
        <taxon>Cytophagales</taxon>
        <taxon>Cyclobacteriaceae</taxon>
    </lineage>
</organism>
<comment type="pathway">
    <text evidence="5">Carbohydrate metabolism; pentose and glucuronate interconversion.</text>
</comment>
<accession>R7ZVQ3</accession>
<keyword evidence="12" id="KW-1185">Reference proteome</keyword>
<dbReference type="Gene3D" id="3.20.20.150">
    <property type="entry name" value="Divalent-metal-dependent TIM barrel enzymes"/>
    <property type="match status" value="1"/>
</dbReference>
<evidence type="ECO:0000313" key="11">
    <source>
        <dbReference type="EMBL" id="EON78167.1"/>
    </source>
</evidence>
<evidence type="ECO:0000256" key="6">
    <source>
        <dbReference type="ARBA" id="ARBA00007389"/>
    </source>
</evidence>
<comment type="catalytic activity">
    <reaction evidence="1">
        <text>D-mannonate = 2-dehydro-3-deoxy-D-gluconate + H2O</text>
        <dbReference type="Rhea" id="RHEA:20097"/>
        <dbReference type="ChEBI" id="CHEBI:15377"/>
        <dbReference type="ChEBI" id="CHEBI:17767"/>
        <dbReference type="ChEBI" id="CHEBI:57990"/>
        <dbReference type="EC" id="4.2.1.8"/>
    </reaction>
</comment>
<evidence type="ECO:0000256" key="10">
    <source>
        <dbReference type="ARBA" id="ARBA00023239"/>
    </source>
</evidence>
<dbReference type="GO" id="GO:0042840">
    <property type="term" value="P:D-glucuronate catabolic process"/>
    <property type="evidence" value="ECO:0007669"/>
    <property type="project" value="TreeGrafter"/>
</dbReference>
<proteinExistence type="inferred from homology"/>
<evidence type="ECO:0000256" key="3">
    <source>
        <dbReference type="ARBA" id="ARBA00001954"/>
    </source>
</evidence>
<dbReference type="AlphaFoldDB" id="R7ZVQ3"/>
<dbReference type="GO" id="GO:0008927">
    <property type="term" value="F:mannonate dehydratase activity"/>
    <property type="evidence" value="ECO:0007669"/>
    <property type="project" value="UniProtKB-EC"/>
</dbReference>
<dbReference type="SUPFAM" id="SSF51658">
    <property type="entry name" value="Xylose isomerase-like"/>
    <property type="match status" value="1"/>
</dbReference>
<keyword evidence="8" id="KW-0408">Iron</keyword>
<comment type="function">
    <text evidence="4">Catalyzes the dehydration of D-mannonate.</text>
</comment>
<dbReference type="STRING" id="1232681.ADIS_1364"/>
<dbReference type="RefSeq" id="WP_010853508.1">
    <property type="nucleotide sequence ID" value="NZ_AQHR01000041.1"/>
</dbReference>
<comment type="cofactor">
    <cofactor evidence="3">
        <name>Fe(2+)</name>
        <dbReference type="ChEBI" id="CHEBI:29033"/>
    </cofactor>
</comment>
<dbReference type="GO" id="GO:0030145">
    <property type="term" value="F:manganese ion binding"/>
    <property type="evidence" value="ECO:0007669"/>
    <property type="project" value="TreeGrafter"/>
</dbReference>
<dbReference type="UniPathway" id="UPA00246"/>
<reference evidence="11 12" key="1">
    <citation type="submission" date="2013-02" db="EMBL/GenBank/DDBJ databases">
        <title>A novel strain isolated from Lonar lake, Maharashtra, India.</title>
        <authorList>
            <person name="Singh A."/>
        </authorList>
    </citation>
    <scope>NUCLEOTIDE SEQUENCE [LARGE SCALE GENOMIC DNA]</scope>
    <source>
        <strain evidence="11 12">AK24</strain>
    </source>
</reference>
<dbReference type="InterPro" id="IPR006311">
    <property type="entry name" value="TAT_signal"/>
</dbReference>
<dbReference type="PANTHER" id="PTHR30387:SF2">
    <property type="entry name" value="MANNONATE DEHYDRATASE"/>
    <property type="match status" value="1"/>
</dbReference>
<keyword evidence="10 11" id="KW-0456">Lyase</keyword>
<comment type="cofactor">
    <cofactor evidence="2">
        <name>Mn(2+)</name>
        <dbReference type="ChEBI" id="CHEBI:29035"/>
    </cofactor>
</comment>
<name>R7ZVQ3_9BACT</name>
<evidence type="ECO:0000256" key="1">
    <source>
        <dbReference type="ARBA" id="ARBA00001794"/>
    </source>
</evidence>
<evidence type="ECO:0000256" key="9">
    <source>
        <dbReference type="ARBA" id="ARBA00023211"/>
    </source>
</evidence>
<evidence type="ECO:0000256" key="2">
    <source>
        <dbReference type="ARBA" id="ARBA00001936"/>
    </source>
</evidence>
<gene>
    <name evidence="11" type="ORF">ADIS_1364</name>
</gene>
<dbReference type="InterPro" id="IPR036237">
    <property type="entry name" value="Xyl_isomerase-like_sf"/>
</dbReference>
<dbReference type="PATRIC" id="fig|1288963.3.peg.1360"/>
<dbReference type="Pfam" id="PF03786">
    <property type="entry name" value="UxuA"/>
    <property type="match status" value="2"/>
</dbReference>
<evidence type="ECO:0000256" key="4">
    <source>
        <dbReference type="ARBA" id="ARBA00002713"/>
    </source>
</evidence>
<keyword evidence="9" id="KW-0464">Manganese</keyword>
<sequence>MKTQNSNQAKTETIQRRSFVKLLSAGSVGAIALGQTLSSCTSSQDAQEASTTTAKPKKVLMKLGCQSGGTTEENLAFKARHGVFHLDGGMPAFVEGKGWDLEDSLRKKEACEKYGINLDAYHLPLTSAGIDRVIIPNIMLGKSPERDREIEMVQQMIEVSAKTGIKVLNYNTTILPVLRTERTIDPKRGFASYSTWNYEEALRKEQPLTIAGIVGIDEIFERITYFLDRVLPVAEEYKVKLANHIADPPVEPGFRGITRWNSPDVFEGIKRFAQLYDSPYHGFNFCIGSIAEGLKDPATEIFPIIEWVGKRKQIFNVHLRNIKGGWNNFQEVYPDNGDMNFFHVVRALRDVEYDGMVMPDHVPYSDAPGANLQAFSFAYGHISALLLAADTEA</sequence>
<dbReference type="PANTHER" id="PTHR30387">
    <property type="entry name" value="MANNONATE DEHYDRATASE"/>
    <property type="match status" value="1"/>
</dbReference>
<comment type="caution">
    <text evidence="11">The sequence shown here is derived from an EMBL/GenBank/DDBJ whole genome shotgun (WGS) entry which is preliminary data.</text>
</comment>
<dbReference type="InterPro" id="IPR004628">
    <property type="entry name" value="Man_deHydtase"/>
</dbReference>
<evidence type="ECO:0000313" key="12">
    <source>
        <dbReference type="Proteomes" id="UP000013909"/>
    </source>
</evidence>
<dbReference type="GO" id="GO:0008198">
    <property type="term" value="F:ferrous iron binding"/>
    <property type="evidence" value="ECO:0007669"/>
    <property type="project" value="TreeGrafter"/>
</dbReference>
<evidence type="ECO:0000256" key="8">
    <source>
        <dbReference type="ARBA" id="ARBA00023004"/>
    </source>
</evidence>
<dbReference type="EC" id="4.2.1.8" evidence="7"/>
<dbReference type="PROSITE" id="PS51318">
    <property type="entry name" value="TAT"/>
    <property type="match status" value="1"/>
</dbReference>
<comment type="similarity">
    <text evidence="6">Belongs to the mannonate dehydratase family.</text>
</comment>
<evidence type="ECO:0000256" key="5">
    <source>
        <dbReference type="ARBA" id="ARBA00004892"/>
    </source>
</evidence>